<evidence type="ECO:0000256" key="13">
    <source>
        <dbReference type="NCBIfam" id="TIGR01474"/>
    </source>
</evidence>
<evidence type="ECO:0000256" key="7">
    <source>
        <dbReference type="ARBA" id="ARBA00022688"/>
    </source>
</evidence>
<keyword evidence="6 12" id="KW-0808">Transferase</keyword>
<reference evidence="14 15" key="1">
    <citation type="submission" date="2019-03" db="EMBL/GenBank/DDBJ databases">
        <title>Genomic Encyclopedia of Type Strains, Phase IV (KMG-IV): sequencing the most valuable type-strain genomes for metagenomic binning, comparative biology and taxonomic classification.</title>
        <authorList>
            <person name="Goeker M."/>
        </authorList>
    </citation>
    <scope>NUCLEOTIDE SEQUENCE [LARGE SCALE GENOMIC DNA]</scope>
    <source>
        <strain evidence="14 15">DSM 19610</strain>
    </source>
</reference>
<evidence type="ECO:0000313" key="15">
    <source>
        <dbReference type="Proteomes" id="UP000295707"/>
    </source>
</evidence>
<dbReference type="InterPro" id="IPR044878">
    <property type="entry name" value="UbiA_sf"/>
</dbReference>
<dbReference type="Gene3D" id="1.10.357.140">
    <property type="entry name" value="UbiA prenyltransferase"/>
    <property type="match status" value="1"/>
</dbReference>
<dbReference type="EC" id="2.5.1.39" evidence="12 13"/>
<dbReference type="PANTHER" id="PTHR11048:SF28">
    <property type="entry name" value="4-HYDROXYBENZOATE POLYPRENYLTRANSFERASE, MITOCHONDRIAL"/>
    <property type="match status" value="1"/>
</dbReference>
<evidence type="ECO:0000256" key="10">
    <source>
        <dbReference type="ARBA" id="ARBA00022989"/>
    </source>
</evidence>
<evidence type="ECO:0000256" key="2">
    <source>
        <dbReference type="ARBA" id="ARBA00004141"/>
    </source>
</evidence>
<evidence type="ECO:0000256" key="8">
    <source>
        <dbReference type="ARBA" id="ARBA00022692"/>
    </source>
</evidence>
<dbReference type="NCBIfam" id="TIGR01474">
    <property type="entry name" value="ubiA_proteo"/>
    <property type="match status" value="1"/>
</dbReference>
<comment type="subcellular location">
    <subcellularLocation>
        <location evidence="12">Cell inner membrane</location>
        <topology evidence="12">Multi-pass membrane protein</topology>
    </subcellularLocation>
    <subcellularLocation>
        <location evidence="2">Membrane</location>
        <topology evidence="2">Multi-pass membrane protein</topology>
    </subcellularLocation>
</comment>
<evidence type="ECO:0000256" key="1">
    <source>
        <dbReference type="ARBA" id="ARBA00001946"/>
    </source>
</evidence>
<keyword evidence="9 12" id="KW-0460">Magnesium</keyword>
<dbReference type="Pfam" id="PF01040">
    <property type="entry name" value="UbiA"/>
    <property type="match status" value="1"/>
</dbReference>
<dbReference type="FunFam" id="1.10.357.140:FF:000002">
    <property type="entry name" value="4-hydroxybenzoate octaprenyltransferase"/>
    <property type="match status" value="1"/>
</dbReference>
<evidence type="ECO:0000256" key="11">
    <source>
        <dbReference type="ARBA" id="ARBA00023136"/>
    </source>
</evidence>
<feature type="transmembrane region" description="Helical" evidence="12">
    <location>
        <begin position="96"/>
        <end position="113"/>
    </location>
</feature>
<keyword evidence="10 12" id="KW-1133">Transmembrane helix</keyword>
<name>A0A4V2PGJ4_9GAMM</name>
<sequence length="298" mass="32615">MKSGNIRERMEQYARLMRLDKPIGIYLLLWPTLWALWIAGKGKPDLPVVGVFILGVVLMRSAGCVINDYADRNIDPHVARTCNRPIACGKVTPREALILFAVLCMLAFVLVLFMNTLTIYLSFVAVALAALYPFMKRHTHLPQVVLGAAFGWAVPMAFAAQTGEVPRVAWLLFVATVLWTTAYDTIYGMVDREDDLKVGVKSTAILFGDSDRLLIGILQVLALGALALVGQAASLGGYFYFGLALAAGLALYQQYLIREREPKACFRAFLDNNWFGAAVFSGIVLAYLAGAGVVNSTQ</sequence>
<dbReference type="InterPro" id="IPR000537">
    <property type="entry name" value="UbiA_prenyltransferase"/>
</dbReference>
<evidence type="ECO:0000313" key="14">
    <source>
        <dbReference type="EMBL" id="TCK17046.1"/>
    </source>
</evidence>
<evidence type="ECO:0000256" key="3">
    <source>
        <dbReference type="ARBA" id="ARBA00005985"/>
    </source>
</evidence>
<feature type="transmembrane region" description="Helical" evidence="12">
    <location>
        <begin position="168"/>
        <end position="190"/>
    </location>
</feature>
<dbReference type="InterPro" id="IPR006370">
    <property type="entry name" value="HB_polyprenyltransferase-like"/>
</dbReference>
<comment type="catalytic activity">
    <reaction evidence="12">
        <text>all-trans-octaprenyl diphosphate + 4-hydroxybenzoate = 4-hydroxy-3-(all-trans-octaprenyl)benzoate + diphosphate</text>
        <dbReference type="Rhea" id="RHEA:27782"/>
        <dbReference type="ChEBI" id="CHEBI:1617"/>
        <dbReference type="ChEBI" id="CHEBI:17879"/>
        <dbReference type="ChEBI" id="CHEBI:33019"/>
        <dbReference type="ChEBI" id="CHEBI:57711"/>
        <dbReference type="EC" id="2.5.1.39"/>
    </reaction>
</comment>
<feature type="transmembrane region" description="Helical" evidence="12">
    <location>
        <begin position="144"/>
        <end position="162"/>
    </location>
</feature>
<feature type="transmembrane region" description="Helical" evidence="12">
    <location>
        <begin position="46"/>
        <end position="66"/>
    </location>
</feature>
<keyword evidence="4 12" id="KW-1003">Cell membrane</keyword>
<dbReference type="UniPathway" id="UPA00232"/>
<comment type="pathway">
    <text evidence="12">Cofactor biosynthesis; ubiquinone biosynthesis.</text>
</comment>
<comment type="function">
    <text evidence="12">Catalyzes the prenylation of para-hydroxybenzoate (PHB) with an all-trans polyprenyl group. Mediates the second step in the final reaction sequence of ubiquinone-8 (UQ-8) biosynthesis, which is the condensation of the polyisoprenoid side chain with PHB, generating the first membrane-bound Q intermediate 3-octaprenyl-4-hydroxybenzoate.</text>
</comment>
<feature type="transmembrane region" description="Helical" evidence="12">
    <location>
        <begin position="235"/>
        <end position="252"/>
    </location>
</feature>
<dbReference type="CDD" id="cd13959">
    <property type="entry name" value="PT_UbiA_COQ2"/>
    <property type="match status" value="1"/>
</dbReference>
<keyword evidence="11 12" id="KW-0472">Membrane</keyword>
<keyword evidence="15" id="KW-1185">Reference proteome</keyword>
<keyword evidence="7 12" id="KW-0831">Ubiquinone biosynthesis</keyword>
<evidence type="ECO:0000256" key="9">
    <source>
        <dbReference type="ARBA" id="ARBA00022842"/>
    </source>
</evidence>
<feature type="transmembrane region" description="Helical" evidence="12">
    <location>
        <begin position="211"/>
        <end position="229"/>
    </location>
</feature>
<protein>
    <recommendedName>
        <fullName evidence="12 13">4-hydroxybenzoate octaprenyltransferase</fullName>
        <ecNumber evidence="12 13">2.5.1.39</ecNumber>
    </recommendedName>
    <alternativeName>
        <fullName evidence="12">4-HB polyprenyltransferase</fullName>
    </alternativeName>
</protein>
<feature type="transmembrane region" description="Helical" evidence="12">
    <location>
        <begin position="273"/>
        <end position="294"/>
    </location>
</feature>
<dbReference type="InterPro" id="IPR030470">
    <property type="entry name" value="UbiA_prenylTrfase_CS"/>
</dbReference>
<keyword evidence="8 12" id="KW-0812">Transmembrane</keyword>
<dbReference type="EMBL" id="SMFX01000001">
    <property type="protein sequence ID" value="TCK17046.1"/>
    <property type="molecule type" value="Genomic_DNA"/>
</dbReference>
<evidence type="ECO:0000256" key="12">
    <source>
        <dbReference type="HAMAP-Rule" id="MF_01635"/>
    </source>
</evidence>
<dbReference type="PROSITE" id="PS00943">
    <property type="entry name" value="UBIA"/>
    <property type="match status" value="1"/>
</dbReference>
<organism evidence="14 15">
    <name type="scientific">Thiogranum longum</name>
    <dbReference type="NCBI Taxonomy" id="1537524"/>
    <lineage>
        <taxon>Bacteria</taxon>
        <taxon>Pseudomonadati</taxon>
        <taxon>Pseudomonadota</taxon>
        <taxon>Gammaproteobacteria</taxon>
        <taxon>Chromatiales</taxon>
        <taxon>Ectothiorhodospiraceae</taxon>
        <taxon>Thiogranum</taxon>
    </lineage>
</organism>
<gene>
    <name evidence="12" type="primary">ubiA</name>
    <name evidence="14" type="ORF">DFR30_0266</name>
</gene>
<evidence type="ECO:0000256" key="4">
    <source>
        <dbReference type="ARBA" id="ARBA00022475"/>
    </source>
</evidence>
<dbReference type="Proteomes" id="UP000295707">
    <property type="component" value="Unassembled WGS sequence"/>
</dbReference>
<dbReference type="GO" id="GO:0008412">
    <property type="term" value="F:4-hydroxybenzoate polyprenyltransferase activity"/>
    <property type="evidence" value="ECO:0007669"/>
    <property type="project" value="UniProtKB-UniRule"/>
</dbReference>
<accession>A0A4V2PGJ4</accession>
<dbReference type="InterPro" id="IPR039653">
    <property type="entry name" value="Prenyltransferase"/>
</dbReference>
<dbReference type="HAMAP" id="MF_01635">
    <property type="entry name" value="UbiA"/>
    <property type="match status" value="1"/>
</dbReference>
<evidence type="ECO:0000256" key="6">
    <source>
        <dbReference type="ARBA" id="ARBA00022679"/>
    </source>
</evidence>
<feature type="transmembrane region" description="Helical" evidence="12">
    <location>
        <begin position="23"/>
        <end position="40"/>
    </location>
</feature>
<comment type="caution">
    <text evidence="14">The sequence shown here is derived from an EMBL/GenBank/DDBJ whole genome shotgun (WGS) entry which is preliminary data.</text>
</comment>
<evidence type="ECO:0000256" key="5">
    <source>
        <dbReference type="ARBA" id="ARBA00022519"/>
    </source>
</evidence>
<comment type="similarity">
    <text evidence="3 12">Belongs to the UbiA prenyltransferase family.</text>
</comment>
<dbReference type="PANTHER" id="PTHR11048">
    <property type="entry name" value="PRENYLTRANSFERASES"/>
    <property type="match status" value="1"/>
</dbReference>
<dbReference type="FunFam" id="1.20.120.1780:FF:000001">
    <property type="entry name" value="4-hydroxybenzoate octaprenyltransferase"/>
    <property type="match status" value="1"/>
</dbReference>
<dbReference type="Gene3D" id="1.20.120.1780">
    <property type="entry name" value="UbiA prenyltransferase"/>
    <property type="match status" value="1"/>
</dbReference>
<proteinExistence type="inferred from homology"/>
<dbReference type="GO" id="GO:0005886">
    <property type="term" value="C:plasma membrane"/>
    <property type="evidence" value="ECO:0007669"/>
    <property type="project" value="UniProtKB-SubCell"/>
</dbReference>
<dbReference type="GO" id="GO:0006744">
    <property type="term" value="P:ubiquinone biosynthetic process"/>
    <property type="evidence" value="ECO:0007669"/>
    <property type="project" value="UniProtKB-UniRule"/>
</dbReference>
<comment type="cofactor">
    <cofactor evidence="1 12">
        <name>Mg(2+)</name>
        <dbReference type="ChEBI" id="CHEBI:18420"/>
    </cofactor>
</comment>
<dbReference type="AlphaFoldDB" id="A0A4V2PGJ4"/>
<keyword evidence="5 12" id="KW-0997">Cell inner membrane</keyword>